<organism evidence="2 3">
    <name type="scientific">Oedothorax gibbosus</name>
    <dbReference type="NCBI Taxonomy" id="931172"/>
    <lineage>
        <taxon>Eukaryota</taxon>
        <taxon>Metazoa</taxon>
        <taxon>Ecdysozoa</taxon>
        <taxon>Arthropoda</taxon>
        <taxon>Chelicerata</taxon>
        <taxon>Arachnida</taxon>
        <taxon>Araneae</taxon>
        <taxon>Araneomorphae</taxon>
        <taxon>Entelegynae</taxon>
        <taxon>Araneoidea</taxon>
        <taxon>Linyphiidae</taxon>
        <taxon>Erigoninae</taxon>
        <taxon>Oedothorax</taxon>
    </lineage>
</organism>
<comment type="caution">
    <text evidence="2">The sequence shown here is derived from an EMBL/GenBank/DDBJ whole genome shotgun (WGS) entry which is preliminary data.</text>
</comment>
<accession>A0AAV6TLW0</accession>
<dbReference type="Proteomes" id="UP000827092">
    <property type="component" value="Unassembled WGS sequence"/>
</dbReference>
<dbReference type="EMBL" id="JAFNEN010002382">
    <property type="protein sequence ID" value="KAG8172787.1"/>
    <property type="molecule type" value="Genomic_DNA"/>
</dbReference>
<evidence type="ECO:0000313" key="2">
    <source>
        <dbReference type="EMBL" id="KAG8172787.1"/>
    </source>
</evidence>
<name>A0AAV6TLW0_9ARAC</name>
<evidence type="ECO:0000256" key="1">
    <source>
        <dbReference type="SAM" id="MobiDB-lite"/>
    </source>
</evidence>
<gene>
    <name evidence="2" type="ORF">JTE90_016983</name>
</gene>
<reference evidence="2 3" key="1">
    <citation type="journal article" date="2022" name="Nat. Ecol. Evol.">
        <title>A masculinizing supergene underlies an exaggerated male reproductive morph in a spider.</title>
        <authorList>
            <person name="Hendrickx F."/>
            <person name="De Corte Z."/>
            <person name="Sonet G."/>
            <person name="Van Belleghem S.M."/>
            <person name="Kostlbacher S."/>
            <person name="Vangestel C."/>
        </authorList>
    </citation>
    <scope>NUCLEOTIDE SEQUENCE [LARGE SCALE GENOMIC DNA]</scope>
    <source>
        <strain evidence="2">W744_W776</strain>
    </source>
</reference>
<dbReference type="AlphaFoldDB" id="A0AAV6TLW0"/>
<sequence length="92" mass="9914">MSTSRATKINTNRPAHSRRHGRPYVPPLYCSVVRASPVPPCLSAAAAARAAMPVSARATGRRRCLLFVSRCNSPKFSCMRIPCVGMQTGAVK</sequence>
<protein>
    <submittedName>
        <fullName evidence="2">Uncharacterized protein</fullName>
    </submittedName>
</protein>
<evidence type="ECO:0000313" key="3">
    <source>
        <dbReference type="Proteomes" id="UP000827092"/>
    </source>
</evidence>
<keyword evidence="3" id="KW-1185">Reference proteome</keyword>
<feature type="compositionally biased region" description="Polar residues" evidence="1">
    <location>
        <begin position="1"/>
        <end position="14"/>
    </location>
</feature>
<feature type="region of interest" description="Disordered" evidence="1">
    <location>
        <begin position="1"/>
        <end position="22"/>
    </location>
</feature>
<proteinExistence type="predicted"/>